<dbReference type="EMBL" id="RYZH01000018">
    <property type="protein sequence ID" value="RUL87724.1"/>
    <property type="molecule type" value="Genomic_DNA"/>
</dbReference>
<dbReference type="Proteomes" id="UP000280296">
    <property type="component" value="Unassembled WGS sequence"/>
</dbReference>
<dbReference type="Pfam" id="PF00498">
    <property type="entry name" value="FHA"/>
    <property type="match status" value="1"/>
</dbReference>
<proteinExistence type="predicted"/>
<dbReference type="CDD" id="cd00060">
    <property type="entry name" value="FHA"/>
    <property type="match status" value="1"/>
</dbReference>
<protein>
    <submittedName>
        <fullName evidence="3">FHA domain-containing protein</fullName>
    </submittedName>
</protein>
<dbReference type="AlphaFoldDB" id="A0A432MJY4"/>
<dbReference type="RefSeq" id="WP_126725434.1">
    <property type="nucleotide sequence ID" value="NZ_RYZH01000018.1"/>
</dbReference>
<reference evidence="3 4" key="1">
    <citation type="submission" date="2018-12" db="EMBL/GenBank/DDBJ databases">
        <authorList>
            <person name="Toschakov S.V."/>
        </authorList>
    </citation>
    <scope>NUCLEOTIDE SEQUENCE [LARGE SCALE GENOMIC DNA]</scope>
    <source>
        <strain evidence="3 4">GM2012</strain>
    </source>
</reference>
<dbReference type="InterPro" id="IPR008984">
    <property type="entry name" value="SMAD_FHA_dom_sf"/>
</dbReference>
<evidence type="ECO:0000313" key="4">
    <source>
        <dbReference type="Proteomes" id="UP000280296"/>
    </source>
</evidence>
<dbReference type="PANTHER" id="PTHR23308">
    <property type="entry name" value="NUCLEAR INHIBITOR OF PROTEIN PHOSPHATASE-1"/>
    <property type="match status" value="1"/>
</dbReference>
<feature type="compositionally biased region" description="Basic and acidic residues" evidence="1">
    <location>
        <begin position="136"/>
        <end position="148"/>
    </location>
</feature>
<feature type="compositionally biased region" description="Basic and acidic residues" evidence="1">
    <location>
        <begin position="194"/>
        <end position="207"/>
    </location>
</feature>
<evidence type="ECO:0000259" key="2">
    <source>
        <dbReference type="PROSITE" id="PS50006"/>
    </source>
</evidence>
<feature type="region of interest" description="Disordered" evidence="1">
    <location>
        <begin position="128"/>
        <end position="207"/>
    </location>
</feature>
<dbReference type="Gene3D" id="2.60.200.20">
    <property type="match status" value="1"/>
</dbReference>
<dbReference type="OrthoDB" id="151099at2"/>
<comment type="caution">
    <text evidence="3">The sequence shown here is derived from an EMBL/GenBank/DDBJ whole genome shotgun (WGS) entry which is preliminary data.</text>
</comment>
<sequence length="207" mass="22755">MQDRDRLGFLKPVGGGDPIPLKKKELVVGRRPSCDIRLDFENVSGRHCMLTYANGTWNVRDLGSTNGTKINNQKLQREQAILPDDELAIATHLFRLDYEPASSIVDSQQILEEEEAIRSAESRKATSLMELAGFSDEGRPKLRSRPESPRSGPIAGSKPAPDPSAPDGSPAPDSPPADAFPPSPPAKPIEDDDFFKLIEDEVKQSRR</sequence>
<evidence type="ECO:0000313" key="3">
    <source>
        <dbReference type="EMBL" id="RUL87724.1"/>
    </source>
</evidence>
<evidence type="ECO:0000256" key="1">
    <source>
        <dbReference type="SAM" id="MobiDB-lite"/>
    </source>
</evidence>
<dbReference type="SMART" id="SM00240">
    <property type="entry name" value="FHA"/>
    <property type="match status" value="1"/>
</dbReference>
<dbReference type="PROSITE" id="PS50006">
    <property type="entry name" value="FHA_DOMAIN"/>
    <property type="match status" value="1"/>
</dbReference>
<dbReference type="InterPro" id="IPR000253">
    <property type="entry name" value="FHA_dom"/>
</dbReference>
<organism evidence="3 4">
    <name type="scientific">Tautonia sociabilis</name>
    <dbReference type="NCBI Taxonomy" id="2080755"/>
    <lineage>
        <taxon>Bacteria</taxon>
        <taxon>Pseudomonadati</taxon>
        <taxon>Planctomycetota</taxon>
        <taxon>Planctomycetia</taxon>
        <taxon>Isosphaerales</taxon>
        <taxon>Isosphaeraceae</taxon>
        <taxon>Tautonia</taxon>
    </lineage>
</organism>
<keyword evidence="4" id="KW-1185">Reference proteome</keyword>
<reference evidence="3 4" key="2">
    <citation type="submission" date="2019-01" db="EMBL/GenBank/DDBJ databases">
        <title>Tautonia sociabilis, a novel thermotolerant planctomycete of Isosphaeraceae family, isolated from a 4000 m deep subterranean habitat.</title>
        <authorList>
            <person name="Kovaleva O.L."/>
            <person name="Elcheninov A.G."/>
            <person name="Van Heerden E."/>
            <person name="Toshchakov S.V."/>
            <person name="Novikov A."/>
            <person name="Bonch-Osmolovskaya E.A."/>
            <person name="Kublanov I.V."/>
        </authorList>
    </citation>
    <scope>NUCLEOTIDE SEQUENCE [LARGE SCALE GENOMIC DNA]</scope>
    <source>
        <strain evidence="3 4">GM2012</strain>
    </source>
</reference>
<dbReference type="InterPro" id="IPR050923">
    <property type="entry name" value="Cell_Proc_Reg/RNA_Proc"/>
</dbReference>
<accession>A0A432MJY4</accession>
<feature type="compositionally biased region" description="Pro residues" evidence="1">
    <location>
        <begin position="172"/>
        <end position="187"/>
    </location>
</feature>
<feature type="compositionally biased region" description="Low complexity" evidence="1">
    <location>
        <begin position="155"/>
        <end position="171"/>
    </location>
</feature>
<name>A0A432MJY4_9BACT</name>
<gene>
    <name evidence="3" type="ORF">TsocGM_11095</name>
</gene>
<feature type="domain" description="FHA" evidence="2">
    <location>
        <begin position="26"/>
        <end position="75"/>
    </location>
</feature>
<dbReference type="SUPFAM" id="SSF49879">
    <property type="entry name" value="SMAD/FHA domain"/>
    <property type="match status" value="1"/>
</dbReference>